<sequence length="445" mass="48453">MNNKDLIEDIKAKLKASQELPYREGAWERFAAQQGNVTNASGVKVLPFRRLASIAAAGIMVLGVSLYLYQTQNTSSNPSIETQIASSNSLDVNSDPREDVQNQNEFEIRLAEASAHLDNNLLTSIPNSNNSTEAKLTHISTIEGINESDLLANDVNENSIAQLKTITTEVLPYKPFIEQTPSTTIVNPSVSAMAHQTANLGFNSDGDNLKPSSKMSLGDKFQLGLYVSPHRTSDKFDVGAGFLVSYALTNKISLRTGTSYNSYSVGVMKDPMEMSNAEMINMESAPNNSLITENAYASKQQMILPNVNAVMGKVEALEIPLDITYTFNKGFYSSAGVSYSAIINQQREAQYIENAGIISLQDKASLIPGAAQSLNKAEVKTVKSVQDNVNPNGFNGFANFSIGKKVNINNKMSLSLEPFVKVPLGQFRKSDLDYTNSGIKIITTF</sequence>
<dbReference type="Proteomes" id="UP000651271">
    <property type="component" value="Unassembled WGS sequence"/>
</dbReference>
<name>A0ABR7YAQ7_9SPHI</name>
<evidence type="ECO:0000313" key="2">
    <source>
        <dbReference type="Proteomes" id="UP000651271"/>
    </source>
</evidence>
<proteinExistence type="predicted"/>
<evidence type="ECO:0008006" key="3">
    <source>
        <dbReference type="Google" id="ProtNLM"/>
    </source>
</evidence>
<dbReference type="EMBL" id="JACOIJ010000003">
    <property type="protein sequence ID" value="MBD1428388.1"/>
    <property type="molecule type" value="Genomic_DNA"/>
</dbReference>
<protein>
    <recommendedName>
        <fullName evidence="3">Outer membrane protein beta-barrel domain-containing protein</fullName>
    </recommendedName>
</protein>
<gene>
    <name evidence="1" type="ORF">H8B04_02205</name>
</gene>
<dbReference type="RefSeq" id="WP_190301301.1">
    <property type="nucleotide sequence ID" value="NZ_JACOIJ010000003.1"/>
</dbReference>
<organism evidence="1 2">
    <name type="scientific">Sphingobacterium litopenaei</name>
    <dbReference type="NCBI Taxonomy" id="2763500"/>
    <lineage>
        <taxon>Bacteria</taxon>
        <taxon>Pseudomonadati</taxon>
        <taxon>Bacteroidota</taxon>
        <taxon>Sphingobacteriia</taxon>
        <taxon>Sphingobacteriales</taxon>
        <taxon>Sphingobacteriaceae</taxon>
        <taxon>Sphingobacterium</taxon>
    </lineage>
</organism>
<keyword evidence="2" id="KW-1185">Reference proteome</keyword>
<comment type="caution">
    <text evidence="1">The sequence shown here is derived from an EMBL/GenBank/DDBJ whole genome shotgun (WGS) entry which is preliminary data.</text>
</comment>
<evidence type="ECO:0000313" key="1">
    <source>
        <dbReference type="EMBL" id="MBD1428388.1"/>
    </source>
</evidence>
<accession>A0ABR7YAQ7</accession>
<reference evidence="1 2" key="1">
    <citation type="submission" date="2020-08" db="EMBL/GenBank/DDBJ databases">
        <title>Sphingobacterium sp. DN04309 isolated from aquaculture water.</title>
        <authorList>
            <person name="Zhang M."/>
        </authorList>
    </citation>
    <scope>NUCLEOTIDE SEQUENCE [LARGE SCALE GENOMIC DNA]</scope>
    <source>
        <strain evidence="1 2">DN04309</strain>
    </source>
</reference>